<proteinExistence type="predicted"/>
<dbReference type="Proteomes" id="UP001515641">
    <property type="component" value="Unassembled WGS sequence"/>
</dbReference>
<dbReference type="RefSeq" id="WP_166451031.1">
    <property type="nucleotide sequence ID" value="NZ_JAAOMA010000004.1"/>
</dbReference>
<comment type="caution">
    <text evidence="2">The sequence shown here is derived from an EMBL/GenBank/DDBJ whole genome shotgun (WGS) entry which is preliminary data.</text>
</comment>
<dbReference type="InterPro" id="IPR013237">
    <property type="entry name" value="Phage_T7_Gp4_N"/>
</dbReference>
<gene>
    <name evidence="2" type="ORF">HA052_04860</name>
</gene>
<dbReference type="InterPro" id="IPR055570">
    <property type="entry name" value="DUF7146"/>
</dbReference>
<dbReference type="InterPro" id="IPR034154">
    <property type="entry name" value="TOPRIM_DnaG/twinkle"/>
</dbReference>
<evidence type="ECO:0000313" key="2">
    <source>
        <dbReference type="EMBL" id="NHR04521.1"/>
    </source>
</evidence>
<dbReference type="InterPro" id="IPR006171">
    <property type="entry name" value="TOPRIM_dom"/>
</dbReference>
<evidence type="ECO:0000313" key="3">
    <source>
        <dbReference type="Proteomes" id="UP001515641"/>
    </source>
</evidence>
<feature type="domain" description="DNA primase/helicase Gp4 N-terminal Bacteriophage T7-like" evidence="1">
    <location>
        <begin position="31"/>
        <end position="75"/>
    </location>
</feature>
<reference evidence="2 3" key="1">
    <citation type="submission" date="2020-03" db="EMBL/GenBank/DDBJ databases">
        <title>Draft genome sequence of environmentally isolated cultures.</title>
        <authorList>
            <person name="Wilson H.S."/>
            <person name="De Leon M.E."/>
        </authorList>
    </citation>
    <scope>NUCLEOTIDE SEQUENCE [LARGE SCALE GENOMIC DNA]</scope>
    <source>
        <strain evidence="2 3">HSC-31F16</strain>
    </source>
</reference>
<dbReference type="Pfam" id="PF13362">
    <property type="entry name" value="Toprim_3"/>
    <property type="match status" value="1"/>
</dbReference>
<accession>A0ABX0L4M8</accession>
<organism evidence="2 3">
    <name type="scientific">Chromobacterium fluminis</name>
    <dbReference type="NCBI Taxonomy" id="3044269"/>
    <lineage>
        <taxon>Bacteria</taxon>
        <taxon>Pseudomonadati</taxon>
        <taxon>Pseudomonadota</taxon>
        <taxon>Betaproteobacteria</taxon>
        <taxon>Neisseriales</taxon>
        <taxon>Chromobacteriaceae</taxon>
        <taxon>Chromobacterium</taxon>
    </lineage>
</organism>
<dbReference type="Pfam" id="PF08273">
    <property type="entry name" value="Zn_Ribbon_Prim"/>
    <property type="match status" value="1"/>
</dbReference>
<dbReference type="Pfam" id="PF23639">
    <property type="entry name" value="DUF7146"/>
    <property type="match status" value="1"/>
</dbReference>
<dbReference type="SUPFAM" id="SSF57783">
    <property type="entry name" value="Zinc beta-ribbon"/>
    <property type="match status" value="1"/>
</dbReference>
<sequence length="335" mass="37478">MSTLVDVKDLARGKWDQILVAIGIGPDLLDGKHHACPICGGKDRFRFNDKFGNGEWTCHSHGFRPGKKVGNGNGIELFMDFMRISKFQDAANEVRRLLGAGLPEIPESTRKPKDHQKSSEENQKWINWLLKTSRPAKPKGFVERYLRSRGLAVQVPQCLRFKPDLNYYHDDETRERMRAMLAPITDVHGNTLGVHRTYLRHDCAGKADVRVPKRIAGNGISGGSIKLYEPVNGFIALTEGIETAIAVHELYGYPTWATIATGFMIDVVLPEDVTQVVIMADHDPIDPQRGVKPGLDAALTLGKRLREEGKTVKIQMPTKEGYDYLDVLLEIKGLK</sequence>
<name>A0ABX0L4M8_9NEIS</name>
<evidence type="ECO:0000259" key="1">
    <source>
        <dbReference type="SMART" id="SM00778"/>
    </source>
</evidence>
<dbReference type="CDD" id="cd01029">
    <property type="entry name" value="TOPRIM_primases"/>
    <property type="match status" value="1"/>
</dbReference>
<dbReference type="SMART" id="SM00778">
    <property type="entry name" value="Prim_Zn_Ribbon"/>
    <property type="match status" value="1"/>
</dbReference>
<protein>
    <recommendedName>
        <fullName evidence="1">DNA primase/helicase Gp4 N-terminal Bacteriophage T7-like domain-containing protein</fullName>
    </recommendedName>
</protein>
<dbReference type="EMBL" id="JAAOMA010000004">
    <property type="protein sequence ID" value="NHR04521.1"/>
    <property type="molecule type" value="Genomic_DNA"/>
</dbReference>
<keyword evidence="3" id="KW-1185">Reference proteome</keyword>